<dbReference type="RefSeq" id="WP_069830925.1">
    <property type="nucleotide sequence ID" value="NZ_MDJD01000049.1"/>
</dbReference>
<keyword evidence="3" id="KW-0732">Signal</keyword>
<dbReference type="STRING" id="1849968.A8C32_18540"/>
<dbReference type="Gene3D" id="3.80.10.10">
    <property type="entry name" value="Ribonuclease Inhibitor"/>
    <property type="match status" value="1"/>
</dbReference>
<accession>A0A1E5T3S3</accession>
<protein>
    <recommendedName>
        <fullName evidence="6">T9SS type B sorting domain-containing protein</fullName>
    </recommendedName>
</protein>
<dbReference type="Pfam" id="PF13585">
    <property type="entry name" value="CHU_C"/>
    <property type="match status" value="1"/>
</dbReference>
<evidence type="ECO:0000256" key="2">
    <source>
        <dbReference type="ARBA" id="ARBA00022737"/>
    </source>
</evidence>
<dbReference type="InterPro" id="IPR052574">
    <property type="entry name" value="CDIRP"/>
</dbReference>
<dbReference type="OrthoDB" id="1652165at2"/>
<dbReference type="NCBIfam" id="TIGR04131">
    <property type="entry name" value="Bac_Flav_CTERM"/>
    <property type="match status" value="1"/>
</dbReference>
<evidence type="ECO:0000313" key="5">
    <source>
        <dbReference type="Proteomes" id="UP000095713"/>
    </source>
</evidence>
<sequence>MRIKWGYKTCFFLVCLNFNCFGQTFVPDDNFEQALIDLGYDSGPLDDFVPTLNINSITNLDIPSKNISDLTGIEDFLALEKFDLSNNNITVLDISKNINLNILWCHYNQLTSLDVSNNTRLISLRCENNLIVNLDVSKNTNLNVLTCENNQITTLNISDNSTLDRLQCGNNALSNLDLSKNTDLLYLSCEQNQIESLNLNNNTHLRVLFCFENLLTDLNLSNNRSLEVLNCKFNELNTLDLSVNSNLTNLDCSDNQLCRLNIKNGNNNSMVIMNFEFNPDLNCVVVDNINDNHSSWEPFSFSNYVNTPNDCSNFVLIDSLNNFIGTSYTLPALTNGNYFTQSNGHGIALNAGDIITNTQTIYIYKETICNTSNETSFNIFITNQDYYIPKYFTPNNDGYHDSWQVFDKNGSINNISIYSRYGKLLKYLRSDSPGWDGTFNGRLLKSDDYWYIIVFNTGEALKGHFTLKR</sequence>
<feature type="signal peptide" evidence="3">
    <location>
        <begin position="1"/>
        <end position="22"/>
    </location>
</feature>
<evidence type="ECO:0000256" key="1">
    <source>
        <dbReference type="ARBA" id="ARBA00022614"/>
    </source>
</evidence>
<dbReference type="InterPro" id="IPR032675">
    <property type="entry name" value="LRR_dom_sf"/>
</dbReference>
<dbReference type="SUPFAM" id="SSF52058">
    <property type="entry name" value="L domain-like"/>
    <property type="match status" value="1"/>
</dbReference>
<keyword evidence="2" id="KW-0677">Repeat</keyword>
<dbReference type="InterPro" id="IPR026341">
    <property type="entry name" value="T9SS_type_B"/>
</dbReference>
<keyword evidence="1" id="KW-0433">Leucine-rich repeat</keyword>
<organism evidence="4 5">
    <name type="scientific">Flavivirga aquatica</name>
    <dbReference type="NCBI Taxonomy" id="1849968"/>
    <lineage>
        <taxon>Bacteria</taxon>
        <taxon>Pseudomonadati</taxon>
        <taxon>Bacteroidota</taxon>
        <taxon>Flavobacteriia</taxon>
        <taxon>Flavobacteriales</taxon>
        <taxon>Flavobacteriaceae</taxon>
        <taxon>Flavivirga</taxon>
    </lineage>
</organism>
<proteinExistence type="predicted"/>
<name>A0A1E5T3S3_9FLAO</name>
<dbReference type="PANTHER" id="PTHR47566:SF1">
    <property type="entry name" value="PROTEIN NUD1"/>
    <property type="match status" value="1"/>
</dbReference>
<dbReference type="AlphaFoldDB" id="A0A1E5T3S3"/>
<dbReference type="GO" id="GO:0035591">
    <property type="term" value="F:signaling adaptor activity"/>
    <property type="evidence" value="ECO:0007669"/>
    <property type="project" value="TreeGrafter"/>
</dbReference>
<evidence type="ECO:0008006" key="6">
    <source>
        <dbReference type="Google" id="ProtNLM"/>
    </source>
</evidence>
<feature type="chain" id="PRO_5009185918" description="T9SS type B sorting domain-containing protein" evidence="3">
    <location>
        <begin position="23"/>
        <end position="469"/>
    </location>
</feature>
<keyword evidence="5" id="KW-1185">Reference proteome</keyword>
<dbReference type="Proteomes" id="UP000095713">
    <property type="component" value="Unassembled WGS sequence"/>
</dbReference>
<dbReference type="EMBL" id="MDJD01000049">
    <property type="protein sequence ID" value="OEK06035.1"/>
    <property type="molecule type" value="Genomic_DNA"/>
</dbReference>
<gene>
    <name evidence="4" type="ORF">A8C32_18540</name>
</gene>
<evidence type="ECO:0000256" key="3">
    <source>
        <dbReference type="SAM" id="SignalP"/>
    </source>
</evidence>
<reference evidence="4 5" key="1">
    <citation type="submission" date="2016-05" db="EMBL/GenBank/DDBJ databases">
        <title>Draft Genome Sequence of Algibacter sp. Strain SK-16 Isolated from the Surface Water of Aburatsubo Inlet.</title>
        <authorList>
            <person name="Wong S.-K."/>
            <person name="Yoshizawa S."/>
            <person name="Nakajima Y."/>
            <person name="Ogura Y."/>
            <person name="Tetsuya H."/>
            <person name="Hamasaki K."/>
        </authorList>
    </citation>
    <scope>NUCLEOTIDE SEQUENCE [LARGE SCALE GENOMIC DNA]</scope>
    <source>
        <strain evidence="4 5">SK-16</strain>
    </source>
</reference>
<evidence type="ECO:0000313" key="4">
    <source>
        <dbReference type="EMBL" id="OEK06035.1"/>
    </source>
</evidence>
<dbReference type="PANTHER" id="PTHR47566">
    <property type="match status" value="1"/>
</dbReference>
<comment type="caution">
    <text evidence="4">The sequence shown here is derived from an EMBL/GenBank/DDBJ whole genome shotgun (WGS) entry which is preliminary data.</text>
</comment>